<dbReference type="PRINTS" id="PR00412">
    <property type="entry name" value="EPOXHYDRLASE"/>
</dbReference>
<comment type="caution">
    <text evidence="2">The sequence shown here is derived from an EMBL/GenBank/DDBJ whole genome shotgun (WGS) entry which is preliminary data.</text>
</comment>
<dbReference type="Proteomes" id="UP000249229">
    <property type="component" value="Unassembled WGS sequence"/>
</dbReference>
<dbReference type="GO" id="GO:0016020">
    <property type="term" value="C:membrane"/>
    <property type="evidence" value="ECO:0007669"/>
    <property type="project" value="TreeGrafter"/>
</dbReference>
<gene>
    <name evidence="2" type="ORF">DI544_14390</name>
</gene>
<reference evidence="2 3" key="1">
    <citation type="submission" date="2017-08" db="EMBL/GenBank/DDBJ databases">
        <title>Infants hospitalized years apart are colonized by the same room-sourced microbial strains.</title>
        <authorList>
            <person name="Brooks B."/>
            <person name="Olm M.R."/>
            <person name="Firek B.A."/>
            <person name="Baker R."/>
            <person name="Thomas B.C."/>
            <person name="Morowitz M.J."/>
            <person name="Banfield J.F."/>
        </authorList>
    </citation>
    <scope>NUCLEOTIDE SEQUENCE [LARGE SCALE GENOMIC DNA]</scope>
    <source>
        <strain evidence="2">S2_005_001_R1_22</strain>
    </source>
</reference>
<name>A0A2W5R4J3_9SPHN</name>
<dbReference type="InterPro" id="IPR050266">
    <property type="entry name" value="AB_hydrolase_sf"/>
</dbReference>
<evidence type="ECO:0000313" key="3">
    <source>
        <dbReference type="Proteomes" id="UP000249229"/>
    </source>
</evidence>
<accession>A0A2W5R4J3</accession>
<dbReference type="PANTHER" id="PTHR43798:SF33">
    <property type="entry name" value="HYDROLASE, PUTATIVE (AFU_ORTHOLOGUE AFUA_2G14860)-RELATED"/>
    <property type="match status" value="1"/>
</dbReference>
<dbReference type="AlphaFoldDB" id="A0A2W5R4J3"/>
<dbReference type="Pfam" id="PF00561">
    <property type="entry name" value="Abhydrolase_1"/>
    <property type="match status" value="1"/>
</dbReference>
<feature type="domain" description="AB hydrolase-1" evidence="1">
    <location>
        <begin position="27"/>
        <end position="251"/>
    </location>
</feature>
<dbReference type="InterPro" id="IPR000073">
    <property type="entry name" value="AB_hydrolase_1"/>
</dbReference>
<evidence type="ECO:0000313" key="2">
    <source>
        <dbReference type="EMBL" id="PZQ58360.1"/>
    </source>
</evidence>
<protein>
    <submittedName>
        <fullName evidence="2">3-oxoadipate enol-lactonase</fullName>
    </submittedName>
</protein>
<dbReference type="SUPFAM" id="SSF53474">
    <property type="entry name" value="alpha/beta-Hydrolases"/>
    <property type="match status" value="1"/>
</dbReference>
<dbReference type="EMBL" id="QFQI01000018">
    <property type="protein sequence ID" value="PZQ58360.1"/>
    <property type="molecule type" value="Genomic_DNA"/>
</dbReference>
<organism evidence="2 3">
    <name type="scientific">Sphingomonas taxi</name>
    <dbReference type="NCBI Taxonomy" id="1549858"/>
    <lineage>
        <taxon>Bacteria</taxon>
        <taxon>Pseudomonadati</taxon>
        <taxon>Pseudomonadota</taxon>
        <taxon>Alphaproteobacteria</taxon>
        <taxon>Sphingomonadales</taxon>
        <taxon>Sphingomonadaceae</taxon>
        <taxon>Sphingomonas</taxon>
    </lineage>
</organism>
<proteinExistence type="predicted"/>
<dbReference type="InterPro" id="IPR000639">
    <property type="entry name" value="Epox_hydrolase-like"/>
</dbReference>
<dbReference type="Gene3D" id="3.40.50.1820">
    <property type="entry name" value="alpha/beta hydrolase"/>
    <property type="match status" value="1"/>
</dbReference>
<dbReference type="GO" id="GO:0003824">
    <property type="term" value="F:catalytic activity"/>
    <property type="evidence" value="ECO:0007669"/>
    <property type="project" value="InterPro"/>
</dbReference>
<dbReference type="InterPro" id="IPR029058">
    <property type="entry name" value="AB_hydrolase_fold"/>
</dbReference>
<sequence length="267" mass="27066">MPPDRYFCDAGDGTRLAYQAYGPEGAPAVMLVHAIGLDGSMWDAQRDALATAYRVIVPDLRGHGASAVSDEPFGIADLADDLHRVVTHSGVDAVRYVGCSMGANIGMFMAARPEYGLSGVVLANGAARLAVPDDVVASLCAAARDGAMPMIAADMVARWVTPESATAPATARLVETLAACSGNAFAAAFEALARSDRTPDLGAIAVPALVLAGSADAAFDATAAHAMAGAIPGATVVVVPDAGHLPNVERPDAFNHALLGFLAGLAS</sequence>
<evidence type="ECO:0000259" key="1">
    <source>
        <dbReference type="Pfam" id="PF00561"/>
    </source>
</evidence>
<dbReference type="PANTHER" id="PTHR43798">
    <property type="entry name" value="MONOACYLGLYCEROL LIPASE"/>
    <property type="match status" value="1"/>
</dbReference>